<keyword evidence="2" id="KW-0813">Transport</keyword>
<accession>A0A2A5B6T3</accession>
<sequence>MKTLIPNAMLYQLFNNTGIQNMNKSVRILLGLGLGLIGGIWFSQTDTTTMSGLPEIIEPVGTLWVNAIRMTVIPLLMALLVTAIAGQKTAGVAAQLGGKTIALFVLMVVASSFYTLLAAPPLLSLLNIDPAASASLLESSNATDVANTELPPFRDWLVSLIPTNPIRAAADNAILSLMIFTGLFAAALLKIDEAQRNAVVVFFTGIKDAMFVLIGWIMALAPIGIFALVFPLAATLGVSAISVLGSFIVIAAGLIVVMTLCLYPIAIIVGRVPLKDFIRAVAPVQIIGFSTRSSLAALPATFAATELLGISTRVSGVVLPIAVTLFKFASPIGRTAGTYFIANLYGIDLNVYEMFVIASAIGLFSFYSPGIPSGGLLIMAPVYISLGLPVEGIGILIAIDLIVDMFITAANVTANVTACALLSRDER</sequence>
<comment type="subcellular location">
    <subcellularLocation>
        <location evidence="1">Cell membrane</location>
        <topology evidence="1">Multi-pass membrane protein</topology>
    </subcellularLocation>
</comment>
<keyword evidence="4 7" id="KW-0812">Transmembrane</keyword>
<feature type="transmembrane region" description="Helical" evidence="7">
    <location>
        <begin position="211"/>
        <end position="234"/>
    </location>
</feature>
<name>A0A2A5B6T3_9GAMM</name>
<keyword evidence="3" id="KW-1003">Cell membrane</keyword>
<evidence type="ECO:0008006" key="10">
    <source>
        <dbReference type="Google" id="ProtNLM"/>
    </source>
</evidence>
<keyword evidence="6 7" id="KW-0472">Membrane</keyword>
<dbReference type="Proteomes" id="UP000218327">
    <property type="component" value="Unassembled WGS sequence"/>
</dbReference>
<evidence type="ECO:0000256" key="5">
    <source>
        <dbReference type="ARBA" id="ARBA00022989"/>
    </source>
</evidence>
<feature type="transmembrane region" description="Helical" evidence="7">
    <location>
        <begin position="26"/>
        <end position="43"/>
    </location>
</feature>
<dbReference type="AlphaFoldDB" id="A0A2A5B6T3"/>
<evidence type="ECO:0000256" key="2">
    <source>
        <dbReference type="ARBA" id="ARBA00022448"/>
    </source>
</evidence>
<dbReference type="PANTHER" id="PTHR42865:SF7">
    <property type="entry name" value="PROTON_GLUTAMATE-ASPARTATE SYMPORTER"/>
    <property type="match status" value="1"/>
</dbReference>
<protein>
    <recommendedName>
        <fullName evidence="10">Dicarboxylate/amino acid:cation symporter</fullName>
    </recommendedName>
</protein>
<evidence type="ECO:0000256" key="1">
    <source>
        <dbReference type="ARBA" id="ARBA00004651"/>
    </source>
</evidence>
<evidence type="ECO:0000256" key="3">
    <source>
        <dbReference type="ARBA" id="ARBA00022475"/>
    </source>
</evidence>
<proteinExistence type="predicted"/>
<evidence type="ECO:0000313" key="8">
    <source>
        <dbReference type="EMBL" id="PCJ27253.1"/>
    </source>
</evidence>
<evidence type="ECO:0000256" key="7">
    <source>
        <dbReference type="SAM" id="Phobius"/>
    </source>
</evidence>
<dbReference type="GO" id="GO:0005886">
    <property type="term" value="C:plasma membrane"/>
    <property type="evidence" value="ECO:0007669"/>
    <property type="project" value="UniProtKB-SubCell"/>
</dbReference>
<dbReference type="InterPro" id="IPR001991">
    <property type="entry name" value="Na-dicarboxylate_symporter"/>
</dbReference>
<feature type="transmembrane region" description="Helical" evidence="7">
    <location>
        <begin position="96"/>
        <end position="117"/>
    </location>
</feature>
<feature type="transmembrane region" description="Helical" evidence="7">
    <location>
        <begin position="63"/>
        <end position="84"/>
    </location>
</feature>
<dbReference type="PANTHER" id="PTHR42865">
    <property type="entry name" value="PROTON/GLUTAMATE-ASPARTATE SYMPORTER"/>
    <property type="match status" value="1"/>
</dbReference>
<evidence type="ECO:0000313" key="9">
    <source>
        <dbReference type="Proteomes" id="UP000218327"/>
    </source>
</evidence>
<dbReference type="SUPFAM" id="SSF118215">
    <property type="entry name" value="Proton glutamate symport protein"/>
    <property type="match status" value="1"/>
</dbReference>
<dbReference type="InterPro" id="IPR036458">
    <property type="entry name" value="Na:dicarbo_symporter_sf"/>
</dbReference>
<keyword evidence="5 7" id="KW-1133">Transmembrane helix</keyword>
<dbReference type="EMBL" id="NVVJ01000007">
    <property type="protein sequence ID" value="PCJ27253.1"/>
    <property type="molecule type" value="Genomic_DNA"/>
</dbReference>
<evidence type="ECO:0000256" key="6">
    <source>
        <dbReference type="ARBA" id="ARBA00023136"/>
    </source>
</evidence>
<evidence type="ECO:0000256" key="4">
    <source>
        <dbReference type="ARBA" id="ARBA00022692"/>
    </source>
</evidence>
<feature type="transmembrane region" description="Helical" evidence="7">
    <location>
        <begin position="380"/>
        <end position="403"/>
    </location>
</feature>
<feature type="transmembrane region" description="Helical" evidence="7">
    <location>
        <begin position="349"/>
        <end position="368"/>
    </location>
</feature>
<organism evidence="8 9">
    <name type="scientific">SAR86 cluster bacterium</name>
    <dbReference type="NCBI Taxonomy" id="2030880"/>
    <lineage>
        <taxon>Bacteria</taxon>
        <taxon>Pseudomonadati</taxon>
        <taxon>Pseudomonadota</taxon>
        <taxon>Gammaproteobacteria</taxon>
        <taxon>SAR86 cluster</taxon>
    </lineage>
</organism>
<feature type="transmembrane region" description="Helical" evidence="7">
    <location>
        <begin position="240"/>
        <end position="265"/>
    </location>
</feature>
<dbReference type="Gene3D" id="1.10.3860.10">
    <property type="entry name" value="Sodium:dicarboxylate symporter"/>
    <property type="match status" value="1"/>
</dbReference>
<dbReference type="Pfam" id="PF00375">
    <property type="entry name" value="SDF"/>
    <property type="match status" value="1"/>
</dbReference>
<dbReference type="GO" id="GO:0015293">
    <property type="term" value="F:symporter activity"/>
    <property type="evidence" value="ECO:0007669"/>
    <property type="project" value="UniProtKB-KW"/>
</dbReference>
<feature type="transmembrane region" description="Helical" evidence="7">
    <location>
        <begin position="173"/>
        <end position="191"/>
    </location>
</feature>
<gene>
    <name evidence="8" type="ORF">COA96_03460</name>
</gene>
<comment type="caution">
    <text evidence="8">The sequence shown here is derived from an EMBL/GenBank/DDBJ whole genome shotgun (WGS) entry which is preliminary data.</text>
</comment>
<dbReference type="PRINTS" id="PR00173">
    <property type="entry name" value="EDTRNSPORT"/>
</dbReference>
<reference evidence="9" key="1">
    <citation type="submission" date="2017-08" db="EMBL/GenBank/DDBJ databases">
        <title>A dynamic microbial community with high functional redundancy inhabits the cold, oxic subseafloor aquifer.</title>
        <authorList>
            <person name="Tully B.J."/>
            <person name="Wheat C.G."/>
            <person name="Glazer B.T."/>
            <person name="Huber J.A."/>
        </authorList>
    </citation>
    <scope>NUCLEOTIDE SEQUENCE [LARGE SCALE GENOMIC DNA]</scope>
</reference>